<dbReference type="HOGENOM" id="CLU_621169_0_0_1"/>
<feature type="compositionally biased region" description="Polar residues" evidence="1">
    <location>
        <begin position="309"/>
        <end position="321"/>
    </location>
</feature>
<sequence length="441" mass="49586">MHNTPFSQASVETNGTHSVADISEAMAVNIYPHQNKSVLMVHHLSKTPGSANALERFSSIQTEGPAEPDDTRNTPEITANSPGGGPVTPPQPQMSMDDVDSPLRNPRAPPAPPAPPAIKFIPATPSGLTPTAEKEKMLGNYFEETQKRPSLVRRAFSLRKSSDTSIPRAPGFLSRTLSYSRNVRKETAENPALEKGKGVTASRYSATDDAALPDETKLHPFWRPASQIDMDDEDDYVYDVPDEVDTIYRYPPIDNRPAPPRRSLSLRMKHTFSILPVQNDDHYTTDGRRSPERRTIKRSPSGHLRVMRSRSSYGSLRWSNSHSRHSEDGRPSTAPDHRPNRRVWGVEKRVDSQGRRVFSGWQDKVQQYGIHNLQRRFSEHRRQKRTQELRQKISGPREVRDGVGEVIKRNSYKGPSYQSGAPAKTSTNNAFHANRRTSIAY</sequence>
<proteinExistence type="predicted"/>
<feature type="compositionally biased region" description="Basic and acidic residues" evidence="1">
    <location>
        <begin position="279"/>
        <end position="294"/>
    </location>
</feature>
<dbReference type="EMBL" id="KB707328">
    <property type="protein sequence ID" value="EMR62979.1"/>
    <property type="molecule type" value="Genomic_DNA"/>
</dbReference>
<protein>
    <submittedName>
        <fullName evidence="2">Uncharacterized protein</fullName>
    </submittedName>
</protein>
<evidence type="ECO:0000313" key="3">
    <source>
        <dbReference type="Proteomes" id="UP000012174"/>
    </source>
</evidence>
<evidence type="ECO:0000256" key="1">
    <source>
        <dbReference type="SAM" id="MobiDB-lite"/>
    </source>
</evidence>
<dbReference type="AlphaFoldDB" id="M7SA08"/>
<dbReference type="STRING" id="1287681.M7SA08"/>
<feature type="region of interest" description="Disordered" evidence="1">
    <location>
        <begin position="62"/>
        <end position="131"/>
    </location>
</feature>
<evidence type="ECO:0000313" key="2">
    <source>
        <dbReference type="EMBL" id="EMR62979.1"/>
    </source>
</evidence>
<keyword evidence="3" id="KW-1185">Reference proteome</keyword>
<feature type="region of interest" description="Disordered" evidence="1">
    <location>
        <begin position="410"/>
        <end position="441"/>
    </location>
</feature>
<feature type="compositionally biased region" description="Polar residues" evidence="1">
    <location>
        <begin position="416"/>
        <end position="441"/>
    </location>
</feature>
<name>M7SA08_EUTLA</name>
<organism evidence="2 3">
    <name type="scientific">Eutypa lata (strain UCR-EL1)</name>
    <name type="common">Grapevine dieback disease fungus</name>
    <name type="synonym">Eutypa armeniacae</name>
    <dbReference type="NCBI Taxonomy" id="1287681"/>
    <lineage>
        <taxon>Eukaryota</taxon>
        <taxon>Fungi</taxon>
        <taxon>Dikarya</taxon>
        <taxon>Ascomycota</taxon>
        <taxon>Pezizomycotina</taxon>
        <taxon>Sordariomycetes</taxon>
        <taxon>Xylariomycetidae</taxon>
        <taxon>Xylariales</taxon>
        <taxon>Diatrypaceae</taxon>
        <taxon>Eutypa</taxon>
    </lineage>
</organism>
<feature type="region of interest" description="Disordered" evidence="1">
    <location>
        <begin position="277"/>
        <end position="345"/>
    </location>
</feature>
<dbReference type="eggNOG" id="ENOG502SN25">
    <property type="taxonomic scope" value="Eukaryota"/>
</dbReference>
<dbReference type="Proteomes" id="UP000012174">
    <property type="component" value="Unassembled WGS sequence"/>
</dbReference>
<accession>M7SA08</accession>
<dbReference type="OrthoDB" id="3870679at2759"/>
<feature type="compositionally biased region" description="Pro residues" evidence="1">
    <location>
        <begin position="107"/>
        <end position="116"/>
    </location>
</feature>
<feature type="compositionally biased region" description="Basic and acidic residues" evidence="1">
    <location>
        <begin position="324"/>
        <end position="345"/>
    </location>
</feature>
<dbReference type="KEGG" id="ela:UCREL1_10082"/>
<reference evidence="3" key="1">
    <citation type="journal article" date="2013" name="Genome Announc.">
        <title>Draft genome sequence of the grapevine dieback fungus Eutypa lata UCR-EL1.</title>
        <authorList>
            <person name="Blanco-Ulate B."/>
            <person name="Rolshausen P.E."/>
            <person name="Cantu D."/>
        </authorList>
    </citation>
    <scope>NUCLEOTIDE SEQUENCE [LARGE SCALE GENOMIC DNA]</scope>
    <source>
        <strain evidence="3">UCR-EL1</strain>
    </source>
</reference>
<gene>
    <name evidence="2" type="ORF">UCREL1_10082</name>
</gene>